<keyword evidence="3" id="KW-1185">Reference proteome</keyword>
<sequence length="89" mass="10595">MLDEKSGAITFPTGEERSRNRHEKRLEIRGRRRGSRETKNEDQDFPGEGKENERRWRCKSHPTHFIEICGSILREKQRGAVIEHPRIRD</sequence>
<evidence type="ECO:0000313" key="2">
    <source>
        <dbReference type="EMBL" id="GFY25462.1"/>
    </source>
</evidence>
<feature type="region of interest" description="Disordered" evidence="1">
    <location>
        <begin position="1"/>
        <end position="56"/>
    </location>
</feature>
<dbReference type="Proteomes" id="UP000887159">
    <property type="component" value="Unassembled WGS sequence"/>
</dbReference>
<dbReference type="AlphaFoldDB" id="A0A8X6VZI4"/>
<accession>A0A8X6VZI4</accession>
<organism evidence="2 3">
    <name type="scientific">Trichonephila clavipes</name>
    <name type="common">Golden silk orbweaver</name>
    <name type="synonym">Nephila clavipes</name>
    <dbReference type="NCBI Taxonomy" id="2585209"/>
    <lineage>
        <taxon>Eukaryota</taxon>
        <taxon>Metazoa</taxon>
        <taxon>Ecdysozoa</taxon>
        <taxon>Arthropoda</taxon>
        <taxon>Chelicerata</taxon>
        <taxon>Arachnida</taxon>
        <taxon>Araneae</taxon>
        <taxon>Araneomorphae</taxon>
        <taxon>Entelegynae</taxon>
        <taxon>Araneoidea</taxon>
        <taxon>Nephilidae</taxon>
        <taxon>Trichonephila</taxon>
    </lineage>
</organism>
<feature type="compositionally biased region" description="Basic and acidic residues" evidence="1">
    <location>
        <begin position="14"/>
        <end position="55"/>
    </location>
</feature>
<dbReference type="EMBL" id="BMAU01021371">
    <property type="protein sequence ID" value="GFY25462.1"/>
    <property type="molecule type" value="Genomic_DNA"/>
</dbReference>
<name>A0A8X6VZI4_TRICX</name>
<proteinExistence type="predicted"/>
<gene>
    <name evidence="2" type="ORF">TNCV_2485821</name>
</gene>
<protein>
    <submittedName>
        <fullName evidence="2">Uncharacterized protein</fullName>
    </submittedName>
</protein>
<reference evidence="2" key="1">
    <citation type="submission" date="2020-08" db="EMBL/GenBank/DDBJ databases">
        <title>Multicomponent nature underlies the extraordinary mechanical properties of spider dragline silk.</title>
        <authorList>
            <person name="Kono N."/>
            <person name="Nakamura H."/>
            <person name="Mori M."/>
            <person name="Yoshida Y."/>
            <person name="Ohtoshi R."/>
            <person name="Malay A.D."/>
            <person name="Moran D.A.P."/>
            <person name="Tomita M."/>
            <person name="Numata K."/>
            <person name="Arakawa K."/>
        </authorList>
    </citation>
    <scope>NUCLEOTIDE SEQUENCE</scope>
</reference>
<evidence type="ECO:0000313" key="3">
    <source>
        <dbReference type="Proteomes" id="UP000887159"/>
    </source>
</evidence>
<comment type="caution">
    <text evidence="2">The sequence shown here is derived from an EMBL/GenBank/DDBJ whole genome shotgun (WGS) entry which is preliminary data.</text>
</comment>
<evidence type="ECO:0000256" key="1">
    <source>
        <dbReference type="SAM" id="MobiDB-lite"/>
    </source>
</evidence>